<dbReference type="GO" id="GO:0015891">
    <property type="term" value="P:siderophore transport"/>
    <property type="evidence" value="ECO:0007669"/>
    <property type="project" value="InterPro"/>
</dbReference>
<feature type="chain" id="PRO_5021477616" evidence="10">
    <location>
        <begin position="19"/>
        <end position="126"/>
    </location>
</feature>
<keyword evidence="9" id="KW-0472">Membrane</keyword>
<dbReference type="PANTHER" id="PTHR33446">
    <property type="entry name" value="PROTEIN TONB-RELATED"/>
    <property type="match status" value="1"/>
</dbReference>
<sequence length="126" mass="14305">MRSMFFYLFFYIAIICNAQTNGNVLITTEPMPTYPGGESALYSFIEKNLEYPKSVQKQGIEGQVVVQFNIAPNGEVVNVRIKEGLESSCDSAVVRMVKMMPKWIPVNKNRLSDEFTLPVIFKLKSE</sequence>
<organism evidence="12 13">
    <name type="scientific">Dysgonomonas mossii</name>
    <dbReference type="NCBI Taxonomy" id="163665"/>
    <lineage>
        <taxon>Bacteria</taxon>
        <taxon>Pseudomonadati</taxon>
        <taxon>Bacteroidota</taxon>
        <taxon>Bacteroidia</taxon>
        <taxon>Bacteroidales</taxon>
        <taxon>Dysgonomonadaceae</taxon>
        <taxon>Dysgonomonas</taxon>
    </lineage>
</organism>
<gene>
    <name evidence="12" type="ORF">E4T88_00270</name>
</gene>
<dbReference type="SUPFAM" id="SSF74653">
    <property type="entry name" value="TolA/TonB C-terminal domain"/>
    <property type="match status" value="1"/>
</dbReference>
<dbReference type="InterPro" id="IPR037682">
    <property type="entry name" value="TonB_C"/>
</dbReference>
<proteinExistence type="inferred from homology"/>
<dbReference type="RefSeq" id="WP_135103462.1">
    <property type="nucleotide sequence ID" value="NZ_JBKTNP010000001.1"/>
</dbReference>
<evidence type="ECO:0000256" key="9">
    <source>
        <dbReference type="ARBA" id="ARBA00023136"/>
    </source>
</evidence>
<dbReference type="OrthoDB" id="9814002at2"/>
<dbReference type="InterPro" id="IPR003538">
    <property type="entry name" value="TonB"/>
</dbReference>
<accession>A0A4Y9IPH8</accession>
<evidence type="ECO:0000256" key="10">
    <source>
        <dbReference type="SAM" id="SignalP"/>
    </source>
</evidence>
<dbReference type="Proteomes" id="UP000298285">
    <property type="component" value="Unassembled WGS sequence"/>
</dbReference>
<dbReference type="GO" id="GO:0031992">
    <property type="term" value="F:energy transducer activity"/>
    <property type="evidence" value="ECO:0007669"/>
    <property type="project" value="InterPro"/>
</dbReference>
<dbReference type="AlphaFoldDB" id="A0A4Y9IPH8"/>
<evidence type="ECO:0000256" key="6">
    <source>
        <dbReference type="ARBA" id="ARBA00022692"/>
    </source>
</evidence>
<keyword evidence="3" id="KW-0813">Transport</keyword>
<keyword evidence="8" id="KW-1133">Transmembrane helix</keyword>
<evidence type="ECO:0000256" key="2">
    <source>
        <dbReference type="ARBA" id="ARBA00006555"/>
    </source>
</evidence>
<dbReference type="NCBIfam" id="TIGR01352">
    <property type="entry name" value="tonB_Cterm"/>
    <property type="match status" value="1"/>
</dbReference>
<evidence type="ECO:0000313" key="12">
    <source>
        <dbReference type="EMBL" id="TFU90447.1"/>
    </source>
</evidence>
<keyword evidence="7" id="KW-0653">Protein transport</keyword>
<keyword evidence="6" id="KW-0812">Transmembrane</keyword>
<evidence type="ECO:0000256" key="1">
    <source>
        <dbReference type="ARBA" id="ARBA00004383"/>
    </source>
</evidence>
<dbReference type="InterPro" id="IPR006260">
    <property type="entry name" value="TonB/TolA_C"/>
</dbReference>
<evidence type="ECO:0000256" key="5">
    <source>
        <dbReference type="ARBA" id="ARBA00022519"/>
    </source>
</evidence>
<dbReference type="Pfam" id="PF03544">
    <property type="entry name" value="TonB_C"/>
    <property type="match status" value="1"/>
</dbReference>
<evidence type="ECO:0000259" key="11">
    <source>
        <dbReference type="PROSITE" id="PS52015"/>
    </source>
</evidence>
<dbReference type="PANTHER" id="PTHR33446:SF2">
    <property type="entry name" value="PROTEIN TONB"/>
    <property type="match status" value="1"/>
</dbReference>
<comment type="caution">
    <text evidence="12">The sequence shown here is derived from an EMBL/GenBank/DDBJ whole genome shotgun (WGS) entry which is preliminary data.</text>
</comment>
<name>A0A4Y9IPH8_9BACT</name>
<comment type="subcellular location">
    <subcellularLocation>
        <location evidence="1">Cell inner membrane</location>
        <topology evidence="1">Single-pass membrane protein</topology>
        <orientation evidence="1">Periplasmic side</orientation>
    </subcellularLocation>
</comment>
<keyword evidence="5" id="KW-0997">Cell inner membrane</keyword>
<evidence type="ECO:0000256" key="7">
    <source>
        <dbReference type="ARBA" id="ARBA00022927"/>
    </source>
</evidence>
<dbReference type="Gene3D" id="3.30.1150.10">
    <property type="match status" value="1"/>
</dbReference>
<keyword evidence="10" id="KW-0732">Signal</keyword>
<feature type="signal peptide" evidence="10">
    <location>
        <begin position="1"/>
        <end position="18"/>
    </location>
</feature>
<dbReference type="GO" id="GO:0055085">
    <property type="term" value="P:transmembrane transport"/>
    <property type="evidence" value="ECO:0007669"/>
    <property type="project" value="InterPro"/>
</dbReference>
<dbReference type="GO" id="GO:0015031">
    <property type="term" value="P:protein transport"/>
    <property type="evidence" value="ECO:0007669"/>
    <property type="project" value="UniProtKB-KW"/>
</dbReference>
<evidence type="ECO:0000256" key="3">
    <source>
        <dbReference type="ARBA" id="ARBA00022448"/>
    </source>
</evidence>
<evidence type="ECO:0000313" key="13">
    <source>
        <dbReference type="Proteomes" id="UP000298285"/>
    </source>
</evidence>
<dbReference type="PRINTS" id="PR01374">
    <property type="entry name" value="TONBPROTEIN"/>
</dbReference>
<dbReference type="GO" id="GO:0098797">
    <property type="term" value="C:plasma membrane protein complex"/>
    <property type="evidence" value="ECO:0007669"/>
    <property type="project" value="TreeGrafter"/>
</dbReference>
<evidence type="ECO:0000256" key="4">
    <source>
        <dbReference type="ARBA" id="ARBA00022475"/>
    </source>
</evidence>
<reference evidence="12 13" key="1">
    <citation type="submission" date="2019-03" db="EMBL/GenBank/DDBJ databases">
        <title>Diversity of the mouse oral microbiome.</title>
        <authorList>
            <person name="Joseph S."/>
            <person name="Aduse-Opoku J."/>
            <person name="Curtis M."/>
            <person name="Wade W."/>
            <person name="Hashim A."/>
        </authorList>
    </citation>
    <scope>NUCLEOTIDE SEQUENCE [LARGE SCALE GENOMIC DNA]</scope>
    <source>
        <strain evidence="12 13">P11</strain>
    </source>
</reference>
<dbReference type="EMBL" id="SPPK01000001">
    <property type="protein sequence ID" value="TFU90447.1"/>
    <property type="molecule type" value="Genomic_DNA"/>
</dbReference>
<comment type="similarity">
    <text evidence="2">Belongs to the TonB family.</text>
</comment>
<keyword evidence="4" id="KW-1003">Cell membrane</keyword>
<evidence type="ECO:0000256" key="8">
    <source>
        <dbReference type="ARBA" id="ARBA00022989"/>
    </source>
</evidence>
<feature type="domain" description="TonB C-terminal" evidence="11">
    <location>
        <begin position="36"/>
        <end position="126"/>
    </location>
</feature>
<protein>
    <submittedName>
        <fullName evidence="12">Energy transducer TonB</fullName>
    </submittedName>
</protein>
<dbReference type="InterPro" id="IPR051045">
    <property type="entry name" value="TonB-dependent_transducer"/>
</dbReference>
<dbReference type="GO" id="GO:0030288">
    <property type="term" value="C:outer membrane-bounded periplasmic space"/>
    <property type="evidence" value="ECO:0007669"/>
    <property type="project" value="InterPro"/>
</dbReference>
<dbReference type="PROSITE" id="PS52015">
    <property type="entry name" value="TONB_CTD"/>
    <property type="match status" value="1"/>
</dbReference>